<protein>
    <submittedName>
        <fullName evidence="5">Serine/threonine protein kinase</fullName>
    </submittedName>
</protein>
<dbReference type="KEGG" id="lch:Lcho_0085"/>
<reference evidence="5 6" key="1">
    <citation type="submission" date="2008-03" db="EMBL/GenBank/DDBJ databases">
        <title>Complete sequence of Leptothrix cholodnii SP-6.</title>
        <authorList>
            <consortium name="US DOE Joint Genome Institute"/>
            <person name="Copeland A."/>
            <person name="Lucas S."/>
            <person name="Lapidus A."/>
            <person name="Glavina del Rio T."/>
            <person name="Dalin E."/>
            <person name="Tice H."/>
            <person name="Bruce D."/>
            <person name="Goodwin L."/>
            <person name="Pitluck S."/>
            <person name="Chertkov O."/>
            <person name="Brettin T."/>
            <person name="Detter J.C."/>
            <person name="Han C."/>
            <person name="Kuske C.R."/>
            <person name="Schmutz J."/>
            <person name="Larimer F."/>
            <person name="Land M."/>
            <person name="Hauser L."/>
            <person name="Kyrpides N."/>
            <person name="Lykidis A."/>
            <person name="Emerson D."/>
            <person name="Richardson P."/>
        </authorList>
    </citation>
    <scope>NUCLEOTIDE SEQUENCE [LARGE SCALE GENOMIC DNA]</scope>
    <source>
        <strain evidence="6">ATCC 51168 / LMG 8142 / SP-6</strain>
    </source>
</reference>
<keyword evidence="1" id="KW-0433">Leucine-rich repeat</keyword>
<dbReference type="Pfam" id="PF00560">
    <property type="entry name" value="LRR_1"/>
    <property type="match status" value="1"/>
</dbReference>
<dbReference type="OrthoDB" id="8532199at2"/>
<dbReference type="PANTHER" id="PTHR48051">
    <property type="match status" value="1"/>
</dbReference>
<dbReference type="Gene3D" id="1.10.510.10">
    <property type="entry name" value="Transferase(Phosphotransferase) domain 1"/>
    <property type="match status" value="1"/>
</dbReference>
<feature type="compositionally biased region" description="Basic and acidic residues" evidence="3">
    <location>
        <begin position="237"/>
        <end position="246"/>
    </location>
</feature>
<dbReference type="InterPro" id="IPR000719">
    <property type="entry name" value="Prot_kinase_dom"/>
</dbReference>
<dbReference type="SUPFAM" id="SSF56112">
    <property type="entry name" value="Protein kinase-like (PK-like)"/>
    <property type="match status" value="1"/>
</dbReference>
<dbReference type="GO" id="GO:0005524">
    <property type="term" value="F:ATP binding"/>
    <property type="evidence" value="ECO:0007669"/>
    <property type="project" value="InterPro"/>
</dbReference>
<dbReference type="Proteomes" id="UP000001693">
    <property type="component" value="Chromosome"/>
</dbReference>
<dbReference type="InterPro" id="IPR001611">
    <property type="entry name" value="Leu-rich_rpt"/>
</dbReference>
<dbReference type="InterPro" id="IPR050216">
    <property type="entry name" value="LRR_domain-containing"/>
</dbReference>
<dbReference type="eggNOG" id="COG4886">
    <property type="taxonomic scope" value="Bacteria"/>
</dbReference>
<keyword evidence="5" id="KW-0418">Kinase</keyword>
<keyword evidence="5" id="KW-0808">Transferase</keyword>
<dbReference type="AlphaFoldDB" id="B1Y613"/>
<dbReference type="PANTHER" id="PTHR48051:SF1">
    <property type="entry name" value="RAS SUPPRESSOR PROTEIN 1"/>
    <property type="match status" value="1"/>
</dbReference>
<keyword evidence="5" id="KW-0723">Serine/threonine-protein kinase</keyword>
<organism evidence="5 6">
    <name type="scientific">Leptothrix cholodnii (strain ATCC 51168 / LMG 8142 / SP-6)</name>
    <name type="common">Leptothrix discophora (strain SP-6)</name>
    <dbReference type="NCBI Taxonomy" id="395495"/>
    <lineage>
        <taxon>Bacteria</taxon>
        <taxon>Pseudomonadati</taxon>
        <taxon>Pseudomonadota</taxon>
        <taxon>Betaproteobacteria</taxon>
        <taxon>Burkholderiales</taxon>
        <taxon>Sphaerotilaceae</taxon>
        <taxon>Leptothrix</taxon>
    </lineage>
</organism>
<evidence type="ECO:0000256" key="3">
    <source>
        <dbReference type="SAM" id="MobiDB-lite"/>
    </source>
</evidence>
<dbReference type="InterPro" id="IPR032675">
    <property type="entry name" value="LRR_dom_sf"/>
</dbReference>
<evidence type="ECO:0000256" key="2">
    <source>
        <dbReference type="ARBA" id="ARBA00022737"/>
    </source>
</evidence>
<dbReference type="GO" id="GO:0004674">
    <property type="term" value="F:protein serine/threonine kinase activity"/>
    <property type="evidence" value="ECO:0007669"/>
    <property type="project" value="UniProtKB-KW"/>
</dbReference>
<name>B1Y613_LEPCP</name>
<dbReference type="InterPro" id="IPR003591">
    <property type="entry name" value="Leu-rich_rpt_typical-subtyp"/>
</dbReference>
<evidence type="ECO:0000256" key="1">
    <source>
        <dbReference type="ARBA" id="ARBA00022614"/>
    </source>
</evidence>
<gene>
    <name evidence="5" type="ordered locus">Lcho_0085</name>
</gene>
<dbReference type="Gene3D" id="3.80.10.10">
    <property type="entry name" value="Ribonuclease Inhibitor"/>
    <property type="match status" value="2"/>
</dbReference>
<accession>B1Y613</accession>
<feature type="domain" description="Protein kinase" evidence="4">
    <location>
        <begin position="211"/>
        <end position="464"/>
    </location>
</feature>
<keyword evidence="2" id="KW-0677">Repeat</keyword>
<dbReference type="SUPFAM" id="SSF52058">
    <property type="entry name" value="L domain-like"/>
    <property type="match status" value="1"/>
</dbReference>
<sequence length="464" mass="49948">MHSLEQLRSGALAGTRRLDLSAGLSHFPPEIYTLADTLEVLNLSGNQLNALPDDLPRLHRLKVIFCSDNAFTTLPAVLGRCAQLEMVGFKANRIADVPAESLPAQLRWLILTDNAITQLPATLGWRPRLQKLMLAGNRLRDLPDLSRCTQLELLRLAANRFETLPAWLLDLPRLSWLALAGNPLRAPFGARPQQPLRPDRPDIARIAWSQLQLEHALGEGASGVIHRALWQPPDQHAPQDGREPPARQHSPARPVAVKLFKAAMTSDGLPDCEMAACIAAAGHPGLIAVEGVLHAHPEGSAGLVLALLDPAYRALAGPPSLASCSRDVYADTLRLPVAAALAIARRIADVAAHLHAQGLMHGDLYAHNILWNGETQQPQCVLSDFGAASFHDPASPAAEALQRLEVRAFGCLLEELIERADAAHAAETDALAAMAALRDACLQPQVHARPSLAQVVGQLAQIGH</sequence>
<dbReference type="STRING" id="395495.Lcho_0085"/>
<dbReference type="EMBL" id="CP001013">
    <property type="protein sequence ID" value="ACB32360.1"/>
    <property type="molecule type" value="Genomic_DNA"/>
</dbReference>
<dbReference type="HOGENOM" id="CLU_035565_0_0_4"/>
<dbReference type="InterPro" id="IPR011009">
    <property type="entry name" value="Kinase-like_dom_sf"/>
</dbReference>
<dbReference type="PROSITE" id="PS51450">
    <property type="entry name" value="LRR"/>
    <property type="match status" value="2"/>
</dbReference>
<dbReference type="Pfam" id="PF13855">
    <property type="entry name" value="LRR_8"/>
    <property type="match status" value="1"/>
</dbReference>
<evidence type="ECO:0000259" key="4">
    <source>
        <dbReference type="PROSITE" id="PS50011"/>
    </source>
</evidence>
<dbReference type="GO" id="GO:0005737">
    <property type="term" value="C:cytoplasm"/>
    <property type="evidence" value="ECO:0007669"/>
    <property type="project" value="TreeGrafter"/>
</dbReference>
<dbReference type="SMART" id="SM00369">
    <property type="entry name" value="LRR_TYP"/>
    <property type="match status" value="4"/>
</dbReference>
<feature type="region of interest" description="Disordered" evidence="3">
    <location>
        <begin position="232"/>
        <end position="252"/>
    </location>
</feature>
<proteinExistence type="predicted"/>
<dbReference type="PROSITE" id="PS50011">
    <property type="entry name" value="PROTEIN_KINASE_DOM"/>
    <property type="match status" value="1"/>
</dbReference>
<keyword evidence="6" id="KW-1185">Reference proteome</keyword>
<dbReference type="SMART" id="SM00364">
    <property type="entry name" value="LRR_BAC"/>
    <property type="match status" value="4"/>
</dbReference>
<dbReference type="Pfam" id="PF06293">
    <property type="entry name" value="Kdo"/>
    <property type="match status" value="1"/>
</dbReference>
<dbReference type="RefSeq" id="WP_012345122.1">
    <property type="nucleotide sequence ID" value="NC_010524.1"/>
</dbReference>
<evidence type="ECO:0000313" key="6">
    <source>
        <dbReference type="Proteomes" id="UP000001693"/>
    </source>
</evidence>
<dbReference type="eggNOG" id="COG0515">
    <property type="taxonomic scope" value="Bacteria"/>
</dbReference>
<evidence type="ECO:0000313" key="5">
    <source>
        <dbReference type="EMBL" id="ACB32360.1"/>
    </source>
</evidence>